<keyword evidence="4 6" id="KW-0274">FAD</keyword>
<evidence type="ECO:0000259" key="8">
    <source>
        <dbReference type="Pfam" id="PF00441"/>
    </source>
</evidence>
<protein>
    <submittedName>
        <fullName evidence="11">Acyl-CoA dehydrogenase family protein</fullName>
    </submittedName>
</protein>
<sequence length="368" mass="38627">MAFTFSEEHAALRAAVAEFLADHSDEAAVRALAETGRGMDPKVWRALAEQLGAVGLAVPEQYGGSGAGPVELAVVAEQLGRALFCGPYLSSAVFASTLLVELADDSANRDLLPALAGGERTATVALDEGTGDWDPASSSTAAERGADGWTVSGEKRYVLDGAHADTLLVVTQGARVFAVDRTAPGVTTTPLATLDGTRKLADVSLRNAPARPLAPDGDHGRAVRRALDTTAVMLAAEQAGGARAALDMAVEYAKQRYQFGRPIGSFQAVKHMCAELLVDVESAYSAAYYAAWALADSADNAEEATSLAAAFCSDAFVRAASDNIQIHGGIGFTWEHPAHLYLRRARGGARLLGSANTHRERYLREVTA</sequence>
<evidence type="ECO:0000256" key="5">
    <source>
        <dbReference type="ARBA" id="ARBA00023002"/>
    </source>
</evidence>
<dbReference type="CDD" id="cd00567">
    <property type="entry name" value="ACAD"/>
    <property type="match status" value="1"/>
</dbReference>
<evidence type="ECO:0000256" key="7">
    <source>
        <dbReference type="SAM" id="MobiDB-lite"/>
    </source>
</evidence>
<dbReference type="RefSeq" id="WP_185064758.1">
    <property type="nucleotide sequence ID" value="NZ_BAABJP010000003.1"/>
</dbReference>
<evidence type="ECO:0000259" key="10">
    <source>
        <dbReference type="Pfam" id="PF02771"/>
    </source>
</evidence>
<evidence type="ECO:0000259" key="9">
    <source>
        <dbReference type="Pfam" id="PF02770"/>
    </source>
</evidence>
<dbReference type="Gene3D" id="2.40.110.10">
    <property type="entry name" value="Butyryl-CoA Dehydrogenase, subunit A, domain 2"/>
    <property type="match status" value="1"/>
</dbReference>
<dbReference type="InterPro" id="IPR006091">
    <property type="entry name" value="Acyl-CoA_Oxase/DH_mid-dom"/>
</dbReference>
<dbReference type="InterPro" id="IPR036250">
    <property type="entry name" value="AcylCo_DH-like_C"/>
</dbReference>
<dbReference type="InterPro" id="IPR009075">
    <property type="entry name" value="AcylCo_DH/oxidase_C"/>
</dbReference>
<feature type="region of interest" description="Disordered" evidence="7">
    <location>
        <begin position="127"/>
        <end position="147"/>
    </location>
</feature>
<feature type="domain" description="Acyl-CoA dehydrogenase/oxidase N-terminal" evidence="10">
    <location>
        <begin position="6"/>
        <end position="119"/>
    </location>
</feature>
<evidence type="ECO:0000256" key="3">
    <source>
        <dbReference type="ARBA" id="ARBA00022630"/>
    </source>
</evidence>
<dbReference type="Proteomes" id="UP001428817">
    <property type="component" value="Unassembled WGS sequence"/>
</dbReference>
<feature type="domain" description="Acyl-CoA oxidase/dehydrogenase middle" evidence="9">
    <location>
        <begin position="128"/>
        <end position="200"/>
    </location>
</feature>
<dbReference type="PANTHER" id="PTHR43884">
    <property type="entry name" value="ACYL-COA DEHYDROGENASE"/>
    <property type="match status" value="1"/>
</dbReference>
<dbReference type="Pfam" id="PF02771">
    <property type="entry name" value="Acyl-CoA_dh_N"/>
    <property type="match status" value="1"/>
</dbReference>
<proteinExistence type="inferred from homology"/>
<comment type="similarity">
    <text evidence="2 6">Belongs to the acyl-CoA dehydrogenase family.</text>
</comment>
<gene>
    <name evidence="11" type="ORF">GCM10023321_09850</name>
</gene>
<dbReference type="InterPro" id="IPR046373">
    <property type="entry name" value="Acyl-CoA_Oxase/DH_mid-dom_sf"/>
</dbReference>
<reference evidence="12" key="1">
    <citation type="journal article" date="2019" name="Int. J. Syst. Evol. Microbiol.">
        <title>The Global Catalogue of Microorganisms (GCM) 10K type strain sequencing project: providing services to taxonomists for standard genome sequencing and annotation.</title>
        <authorList>
            <consortium name="The Broad Institute Genomics Platform"/>
            <consortium name="The Broad Institute Genome Sequencing Center for Infectious Disease"/>
            <person name="Wu L."/>
            <person name="Ma J."/>
        </authorList>
    </citation>
    <scope>NUCLEOTIDE SEQUENCE [LARGE SCALE GENOMIC DNA]</scope>
    <source>
        <strain evidence="12">JCM 18303</strain>
    </source>
</reference>
<dbReference type="SUPFAM" id="SSF56645">
    <property type="entry name" value="Acyl-CoA dehydrogenase NM domain-like"/>
    <property type="match status" value="1"/>
</dbReference>
<dbReference type="Gene3D" id="1.10.540.10">
    <property type="entry name" value="Acyl-CoA dehydrogenase/oxidase, N-terminal domain"/>
    <property type="match status" value="1"/>
</dbReference>
<evidence type="ECO:0000256" key="4">
    <source>
        <dbReference type="ARBA" id="ARBA00022827"/>
    </source>
</evidence>
<evidence type="ECO:0000313" key="11">
    <source>
        <dbReference type="EMBL" id="GAA5148061.1"/>
    </source>
</evidence>
<name>A0ABP9PNK0_9PSEU</name>
<feature type="domain" description="Acyl-CoA dehydrogenase/oxidase C-terminal" evidence="8">
    <location>
        <begin position="221"/>
        <end position="365"/>
    </location>
</feature>
<comment type="cofactor">
    <cofactor evidence="1 6">
        <name>FAD</name>
        <dbReference type="ChEBI" id="CHEBI:57692"/>
    </cofactor>
</comment>
<organism evidence="11 12">
    <name type="scientific">Pseudonocardia eucalypti</name>
    <dbReference type="NCBI Taxonomy" id="648755"/>
    <lineage>
        <taxon>Bacteria</taxon>
        <taxon>Bacillati</taxon>
        <taxon>Actinomycetota</taxon>
        <taxon>Actinomycetes</taxon>
        <taxon>Pseudonocardiales</taxon>
        <taxon>Pseudonocardiaceae</taxon>
        <taxon>Pseudonocardia</taxon>
    </lineage>
</organism>
<accession>A0ABP9PNK0</accession>
<keyword evidence="3 6" id="KW-0285">Flavoprotein</keyword>
<evidence type="ECO:0000256" key="6">
    <source>
        <dbReference type="RuleBase" id="RU362125"/>
    </source>
</evidence>
<keyword evidence="12" id="KW-1185">Reference proteome</keyword>
<keyword evidence="5 6" id="KW-0560">Oxidoreductase</keyword>
<dbReference type="SUPFAM" id="SSF47203">
    <property type="entry name" value="Acyl-CoA dehydrogenase C-terminal domain-like"/>
    <property type="match status" value="1"/>
</dbReference>
<evidence type="ECO:0000313" key="12">
    <source>
        <dbReference type="Proteomes" id="UP001428817"/>
    </source>
</evidence>
<comment type="caution">
    <text evidence="11">The sequence shown here is derived from an EMBL/GenBank/DDBJ whole genome shotgun (WGS) entry which is preliminary data.</text>
</comment>
<dbReference type="Pfam" id="PF02770">
    <property type="entry name" value="Acyl-CoA_dh_M"/>
    <property type="match status" value="1"/>
</dbReference>
<dbReference type="InterPro" id="IPR013786">
    <property type="entry name" value="AcylCoA_DH/ox_N"/>
</dbReference>
<dbReference type="Pfam" id="PF00441">
    <property type="entry name" value="Acyl-CoA_dh_1"/>
    <property type="match status" value="1"/>
</dbReference>
<dbReference type="InterPro" id="IPR009100">
    <property type="entry name" value="AcylCoA_DH/oxidase_NM_dom_sf"/>
</dbReference>
<dbReference type="Gene3D" id="1.20.140.10">
    <property type="entry name" value="Butyryl-CoA Dehydrogenase, subunit A, domain 3"/>
    <property type="match status" value="1"/>
</dbReference>
<dbReference type="InterPro" id="IPR037069">
    <property type="entry name" value="AcylCoA_DH/ox_N_sf"/>
</dbReference>
<evidence type="ECO:0000256" key="1">
    <source>
        <dbReference type="ARBA" id="ARBA00001974"/>
    </source>
</evidence>
<evidence type="ECO:0000256" key="2">
    <source>
        <dbReference type="ARBA" id="ARBA00009347"/>
    </source>
</evidence>
<dbReference type="PANTHER" id="PTHR43884:SF20">
    <property type="entry name" value="ACYL-COA DEHYDROGENASE FADE28"/>
    <property type="match status" value="1"/>
</dbReference>
<dbReference type="EMBL" id="BAABJP010000003">
    <property type="protein sequence ID" value="GAA5148061.1"/>
    <property type="molecule type" value="Genomic_DNA"/>
</dbReference>